<dbReference type="EMBL" id="CAJOBA010039364">
    <property type="protein sequence ID" value="CAF4076345.1"/>
    <property type="molecule type" value="Genomic_DNA"/>
</dbReference>
<accession>A0A8S2EYA2</accession>
<dbReference type="CDD" id="cd01670">
    <property type="entry name" value="Death"/>
    <property type="match status" value="1"/>
</dbReference>
<evidence type="ECO:0000313" key="3">
    <source>
        <dbReference type="EMBL" id="CAF4076345.1"/>
    </source>
</evidence>
<dbReference type="Proteomes" id="UP000682733">
    <property type="component" value="Unassembled WGS sequence"/>
</dbReference>
<comment type="caution">
    <text evidence="2">The sequence shown here is derived from an EMBL/GenBank/DDBJ whole genome shotgun (WGS) entry which is preliminary data.</text>
</comment>
<evidence type="ECO:0000313" key="4">
    <source>
        <dbReference type="Proteomes" id="UP000677228"/>
    </source>
</evidence>
<name>A0A8S2EYA2_9BILA</name>
<proteinExistence type="predicted"/>
<dbReference type="Proteomes" id="UP000677228">
    <property type="component" value="Unassembled WGS sequence"/>
</dbReference>
<evidence type="ECO:0000313" key="2">
    <source>
        <dbReference type="EMBL" id="CAF1270767.1"/>
    </source>
</evidence>
<dbReference type="GO" id="GO:0007165">
    <property type="term" value="P:signal transduction"/>
    <property type="evidence" value="ECO:0007669"/>
    <property type="project" value="InterPro"/>
</dbReference>
<sequence length="191" mass="21740">IQTSTQHNVESIALENSLTLVTDEVFTASSQSTNSTAAGFRNAVIELQANYGNTILLDGDKISRPPPIEDRIPIINRPMRAKELNLISTWINGTNNRWSILAKYLNLEQTQINDVGNFIQDRKLQSKPQAQIKQLLRVWWQLPDGKANALDLFYALLKMNEKTAARRLRDEMIEHPDPNIIDEVDNDSSWD</sequence>
<reference evidence="2" key="1">
    <citation type="submission" date="2021-02" db="EMBL/GenBank/DDBJ databases">
        <authorList>
            <person name="Nowell W R."/>
        </authorList>
    </citation>
    <scope>NUCLEOTIDE SEQUENCE</scope>
</reference>
<dbReference type="AlphaFoldDB" id="A0A8S2EYA2"/>
<dbReference type="SUPFAM" id="SSF47986">
    <property type="entry name" value="DEATH domain"/>
    <property type="match status" value="1"/>
</dbReference>
<dbReference type="Pfam" id="PF00531">
    <property type="entry name" value="Death"/>
    <property type="match status" value="1"/>
</dbReference>
<dbReference type="PROSITE" id="PS50017">
    <property type="entry name" value="DEATH_DOMAIN"/>
    <property type="match status" value="1"/>
</dbReference>
<dbReference type="InterPro" id="IPR000488">
    <property type="entry name" value="Death_dom"/>
</dbReference>
<dbReference type="EMBL" id="CAJNOK010017800">
    <property type="protein sequence ID" value="CAF1270767.1"/>
    <property type="molecule type" value="Genomic_DNA"/>
</dbReference>
<feature type="domain" description="Death" evidence="1">
    <location>
        <begin position="97"/>
        <end position="172"/>
    </location>
</feature>
<dbReference type="InterPro" id="IPR011029">
    <property type="entry name" value="DEATH-like_dom_sf"/>
</dbReference>
<organism evidence="2 4">
    <name type="scientific">Didymodactylos carnosus</name>
    <dbReference type="NCBI Taxonomy" id="1234261"/>
    <lineage>
        <taxon>Eukaryota</taxon>
        <taxon>Metazoa</taxon>
        <taxon>Spiralia</taxon>
        <taxon>Gnathifera</taxon>
        <taxon>Rotifera</taxon>
        <taxon>Eurotatoria</taxon>
        <taxon>Bdelloidea</taxon>
        <taxon>Philodinida</taxon>
        <taxon>Philodinidae</taxon>
        <taxon>Didymodactylos</taxon>
    </lineage>
</organism>
<gene>
    <name evidence="2" type="ORF">OVA965_LOCUS27174</name>
    <name evidence="3" type="ORF">TMI583_LOCUS27920</name>
</gene>
<evidence type="ECO:0000259" key="1">
    <source>
        <dbReference type="PROSITE" id="PS50017"/>
    </source>
</evidence>
<feature type="non-terminal residue" evidence="2">
    <location>
        <position position="1"/>
    </location>
</feature>
<protein>
    <recommendedName>
        <fullName evidence="1">Death domain-containing protein</fullName>
    </recommendedName>
</protein>
<dbReference type="Gene3D" id="1.10.533.10">
    <property type="entry name" value="Death Domain, Fas"/>
    <property type="match status" value="1"/>
</dbReference>